<evidence type="ECO:0000313" key="3">
    <source>
        <dbReference type="Proteomes" id="UP001217089"/>
    </source>
</evidence>
<name>A0ABQ9FJH6_TEGGR</name>
<evidence type="ECO:0000259" key="1">
    <source>
        <dbReference type="PROSITE" id="PS50097"/>
    </source>
</evidence>
<feature type="domain" description="BTB" evidence="1">
    <location>
        <begin position="29"/>
        <end position="88"/>
    </location>
</feature>
<sequence>MMEKQGSEETQPEEDISEFSPEIPAFPKADLILVVEGKELYVNRQLLTEVSPVFQAMLESDFKESKQDRIELPGKSYEAVVEFLKCTYPFLNYDITVNNLFKILPLADEYQTSLKKKCEEFMINILRAKESFFIHRTDAFDIDQHEFDKCNLSEKTSLLIKYPSNVPTTTCQPPTTCQKLVVFIMIETWQSSKNFAKVQ</sequence>
<evidence type="ECO:0000313" key="2">
    <source>
        <dbReference type="EMBL" id="KAJ8316331.1"/>
    </source>
</evidence>
<dbReference type="InterPro" id="IPR011333">
    <property type="entry name" value="SKP1/BTB/POZ_sf"/>
</dbReference>
<keyword evidence="3" id="KW-1185">Reference proteome</keyword>
<proteinExistence type="predicted"/>
<dbReference type="PANTHER" id="PTHR22744">
    <property type="entry name" value="HELIX LOOP HELIX PROTEIN 21-RELATED"/>
    <property type="match status" value="1"/>
</dbReference>
<gene>
    <name evidence="2" type="ORF">KUTeg_006345</name>
</gene>
<dbReference type="Gene3D" id="3.30.710.10">
    <property type="entry name" value="Potassium Channel Kv1.1, Chain A"/>
    <property type="match status" value="1"/>
</dbReference>
<dbReference type="Pfam" id="PF00651">
    <property type="entry name" value="BTB"/>
    <property type="match status" value="1"/>
</dbReference>
<dbReference type="PANTHER" id="PTHR22744:SF17">
    <property type="entry name" value="BTB DOMAIN-CONTAINING PROTEIN"/>
    <property type="match status" value="1"/>
</dbReference>
<dbReference type="Proteomes" id="UP001217089">
    <property type="component" value="Unassembled WGS sequence"/>
</dbReference>
<dbReference type="SMART" id="SM00225">
    <property type="entry name" value="BTB"/>
    <property type="match status" value="1"/>
</dbReference>
<accession>A0ABQ9FJH6</accession>
<comment type="caution">
    <text evidence="2">The sequence shown here is derived from an EMBL/GenBank/DDBJ whole genome shotgun (WGS) entry which is preliminary data.</text>
</comment>
<dbReference type="SUPFAM" id="SSF54695">
    <property type="entry name" value="POZ domain"/>
    <property type="match status" value="1"/>
</dbReference>
<dbReference type="CDD" id="cd18186">
    <property type="entry name" value="BTB_POZ_ZBTB_KLHL-like"/>
    <property type="match status" value="1"/>
</dbReference>
<dbReference type="PROSITE" id="PS50097">
    <property type="entry name" value="BTB"/>
    <property type="match status" value="1"/>
</dbReference>
<dbReference type="InterPro" id="IPR000210">
    <property type="entry name" value="BTB/POZ_dom"/>
</dbReference>
<protein>
    <recommendedName>
        <fullName evidence="1">BTB domain-containing protein</fullName>
    </recommendedName>
</protein>
<reference evidence="2 3" key="1">
    <citation type="submission" date="2022-12" db="EMBL/GenBank/DDBJ databases">
        <title>Chromosome-level genome of Tegillarca granosa.</title>
        <authorList>
            <person name="Kim J."/>
        </authorList>
    </citation>
    <scope>NUCLEOTIDE SEQUENCE [LARGE SCALE GENOMIC DNA]</scope>
    <source>
        <strain evidence="2">Teg-2019</strain>
        <tissue evidence="2">Adductor muscle</tissue>
    </source>
</reference>
<organism evidence="2 3">
    <name type="scientific">Tegillarca granosa</name>
    <name type="common">Malaysian cockle</name>
    <name type="synonym">Anadara granosa</name>
    <dbReference type="NCBI Taxonomy" id="220873"/>
    <lineage>
        <taxon>Eukaryota</taxon>
        <taxon>Metazoa</taxon>
        <taxon>Spiralia</taxon>
        <taxon>Lophotrochozoa</taxon>
        <taxon>Mollusca</taxon>
        <taxon>Bivalvia</taxon>
        <taxon>Autobranchia</taxon>
        <taxon>Pteriomorphia</taxon>
        <taxon>Arcoida</taxon>
        <taxon>Arcoidea</taxon>
        <taxon>Arcidae</taxon>
        <taxon>Tegillarca</taxon>
    </lineage>
</organism>
<dbReference type="EMBL" id="JARBDR010000328">
    <property type="protein sequence ID" value="KAJ8316331.1"/>
    <property type="molecule type" value="Genomic_DNA"/>
</dbReference>